<name>A0A395M6C6_9BACT</name>
<dbReference type="GO" id="GO:0000270">
    <property type="term" value="P:peptidoglycan metabolic process"/>
    <property type="evidence" value="ECO:0007669"/>
    <property type="project" value="InterPro"/>
</dbReference>
<dbReference type="Pfam" id="PF01464">
    <property type="entry name" value="SLT"/>
    <property type="match status" value="1"/>
</dbReference>
<feature type="transmembrane region" description="Helical" evidence="2">
    <location>
        <begin position="21"/>
        <end position="40"/>
    </location>
</feature>
<dbReference type="CDD" id="cd16894">
    <property type="entry name" value="MltD-like"/>
    <property type="match status" value="1"/>
</dbReference>
<dbReference type="InterPro" id="IPR023346">
    <property type="entry name" value="Lysozyme-like_dom_sf"/>
</dbReference>
<dbReference type="Gene3D" id="1.10.530.10">
    <property type="match status" value="1"/>
</dbReference>
<gene>
    <name evidence="4" type="ORF">D0433_00285</name>
</gene>
<dbReference type="AlphaFoldDB" id="A0A395M6C6"/>
<organism evidence="4 5">
    <name type="scientific">Candidatus Thermochlorobacter aerophilus</name>
    <dbReference type="NCBI Taxonomy" id="1868324"/>
    <lineage>
        <taxon>Bacteria</taxon>
        <taxon>Pseudomonadati</taxon>
        <taxon>Chlorobiota</taxon>
        <taxon>Chlorobiia</taxon>
        <taxon>Chlorobiales</taxon>
        <taxon>Candidatus Thermochlorobacteriaceae</taxon>
        <taxon>Candidatus Thermochlorobacter</taxon>
    </lineage>
</organism>
<keyword evidence="2" id="KW-1133">Transmembrane helix</keyword>
<comment type="similarity">
    <text evidence="1">Belongs to the transglycosylase Slt family.</text>
</comment>
<dbReference type="PROSITE" id="PS00922">
    <property type="entry name" value="TRANSGLYCOSYLASE"/>
    <property type="match status" value="1"/>
</dbReference>
<proteinExistence type="inferred from homology"/>
<dbReference type="SUPFAM" id="SSF53955">
    <property type="entry name" value="Lysozyme-like"/>
    <property type="match status" value="1"/>
</dbReference>
<dbReference type="Proteomes" id="UP000266389">
    <property type="component" value="Unassembled WGS sequence"/>
</dbReference>
<dbReference type="EMBL" id="PHFL01000001">
    <property type="protein sequence ID" value="RFM25504.1"/>
    <property type="molecule type" value="Genomic_DNA"/>
</dbReference>
<evidence type="ECO:0000313" key="4">
    <source>
        <dbReference type="EMBL" id="RFM25504.1"/>
    </source>
</evidence>
<evidence type="ECO:0000256" key="2">
    <source>
        <dbReference type="SAM" id="Phobius"/>
    </source>
</evidence>
<comment type="caution">
    <text evidence="4">The sequence shown here is derived from an EMBL/GenBank/DDBJ whole genome shotgun (WGS) entry which is preliminary data.</text>
</comment>
<dbReference type="InterPro" id="IPR000189">
    <property type="entry name" value="Transglyc_AS"/>
</dbReference>
<dbReference type="PANTHER" id="PTHR37423">
    <property type="entry name" value="SOLUBLE LYTIC MUREIN TRANSGLYCOSYLASE-RELATED"/>
    <property type="match status" value="1"/>
</dbReference>
<keyword evidence="2" id="KW-0472">Membrane</keyword>
<protein>
    <recommendedName>
        <fullName evidence="3">Transglycosylase SLT domain-containing protein</fullName>
    </recommendedName>
</protein>
<dbReference type="GO" id="GO:0008933">
    <property type="term" value="F:peptidoglycan lytic transglycosylase activity"/>
    <property type="evidence" value="ECO:0007669"/>
    <property type="project" value="InterPro"/>
</dbReference>
<reference evidence="4 5" key="1">
    <citation type="journal article" date="2011" name="ISME J.">
        <title>Community ecology of hot spring cyanobacterial mats: predominant populations and their functional potential.</title>
        <authorList>
            <person name="Klatt C.G."/>
            <person name="Wood J.M."/>
            <person name="Rusch D.B."/>
            <person name="Bateson M.M."/>
            <person name="Hamamura N."/>
            <person name="Heidelberg J.F."/>
            <person name="Grossman A.R."/>
            <person name="Bhaya D."/>
            <person name="Cohan F.M."/>
            <person name="Kuhl M."/>
            <person name="Bryant D.A."/>
            <person name="Ward D.M."/>
        </authorList>
    </citation>
    <scope>NUCLEOTIDE SEQUENCE [LARGE SCALE GENOMIC DNA]</scope>
    <source>
        <strain evidence="4">OS</strain>
    </source>
</reference>
<dbReference type="PANTHER" id="PTHR37423:SF2">
    <property type="entry name" value="MEMBRANE-BOUND LYTIC MUREIN TRANSGLYCOSYLASE C"/>
    <property type="match status" value="1"/>
</dbReference>
<keyword evidence="2" id="KW-0812">Transmembrane</keyword>
<dbReference type="InterPro" id="IPR008258">
    <property type="entry name" value="Transglycosylase_SLT_dom_1"/>
</dbReference>
<accession>A0A395M6C6</accession>
<evidence type="ECO:0000256" key="1">
    <source>
        <dbReference type="ARBA" id="ARBA00007734"/>
    </source>
</evidence>
<feature type="domain" description="Transglycosylase SLT" evidence="3">
    <location>
        <begin position="256"/>
        <end position="354"/>
    </location>
</feature>
<evidence type="ECO:0000259" key="3">
    <source>
        <dbReference type="Pfam" id="PF01464"/>
    </source>
</evidence>
<sequence>MQAEVDIKKSATHNKTSRMKHTYILPQALLSLLFFLLYVGCSSPSAVLKLDPPEETLLEPAPVDPVKIAYLDSLSRAHALERQQAIATLIRLKEKEQRKSKAFKLARVKFLSELAEKQHQEKSEELAATLTEAIELIAELLEHEELERDFNFCWMAFRILQLYDEHVLPLAKLDTDNPALAIRERLLCNPEQMSVDENLFAGMLLPKTQIPLVLNAEVKKFITYFSTFPKVKEIFQRYLHRAALYFPTIERVIAEEGAPPELIYLSIIESGVNPHARSRANAVGMWQFIKETGRLYGLAGNKWFDERRDIIKSTRSAMRHLKDLYQLYGDWYLALAAYNAGSGRVNRALYKSPHQRDFWALRKYFRRETQQYVPRYIAATIIALYPERFGFEPIRFAKPIEYDEVIVPDCITLPTLAAYSGIDVDTLQFLNPELFKNMTPPAYKGYVLRVPKGRGADMAAAIEKIPAGERLYFIAHKAKREESLLALAKQYKVSADVLKQFNELKTWAVPKGSVVMIPTTSEVFQTVSYALSDLSDDSREVRYRARYRKRYALRKRHKKGRSTAAISLPASASIC</sequence>
<dbReference type="GO" id="GO:0016020">
    <property type="term" value="C:membrane"/>
    <property type="evidence" value="ECO:0007669"/>
    <property type="project" value="InterPro"/>
</dbReference>
<evidence type="ECO:0000313" key="5">
    <source>
        <dbReference type="Proteomes" id="UP000266389"/>
    </source>
</evidence>